<protein>
    <submittedName>
        <fullName evidence="5">Eukaryotic translation initiation factor 3subunit C</fullName>
    </submittedName>
</protein>
<accession>A0A5A7P2L8</accession>
<dbReference type="GO" id="GO:0003723">
    <property type="term" value="F:RNA binding"/>
    <property type="evidence" value="ECO:0007669"/>
    <property type="project" value="InterPro"/>
</dbReference>
<keyword evidence="1" id="KW-0963">Cytoplasm</keyword>
<dbReference type="InterPro" id="IPR027516">
    <property type="entry name" value="EIF3C"/>
</dbReference>
<dbReference type="SMART" id="SM00088">
    <property type="entry name" value="PINT"/>
    <property type="match status" value="1"/>
</dbReference>
<keyword evidence="2 5" id="KW-0396">Initiation factor</keyword>
<evidence type="ECO:0000256" key="2">
    <source>
        <dbReference type="ARBA" id="ARBA00022540"/>
    </source>
</evidence>
<dbReference type="PROSITE" id="PS50250">
    <property type="entry name" value="PCI"/>
    <property type="match status" value="1"/>
</dbReference>
<dbReference type="EMBL" id="BKCP01001558">
    <property type="protein sequence ID" value="GER27073.1"/>
    <property type="molecule type" value="Genomic_DNA"/>
</dbReference>
<keyword evidence="6" id="KW-1185">Reference proteome</keyword>
<dbReference type="GO" id="GO:0031369">
    <property type="term" value="F:translation initiation factor binding"/>
    <property type="evidence" value="ECO:0007669"/>
    <property type="project" value="InterPro"/>
</dbReference>
<dbReference type="InterPro" id="IPR000717">
    <property type="entry name" value="PCI_dom"/>
</dbReference>
<dbReference type="GO" id="GO:0003743">
    <property type="term" value="F:translation initiation factor activity"/>
    <property type="evidence" value="ECO:0007669"/>
    <property type="project" value="UniProtKB-KW"/>
</dbReference>
<proteinExistence type="predicted"/>
<dbReference type="InterPro" id="IPR008905">
    <property type="entry name" value="EIF3C_N_dom"/>
</dbReference>
<dbReference type="Pfam" id="PF01399">
    <property type="entry name" value="PCI"/>
    <property type="match status" value="1"/>
</dbReference>
<feature type="domain" description="PCI" evidence="4">
    <location>
        <begin position="1"/>
        <end position="184"/>
    </location>
</feature>
<dbReference type="SUPFAM" id="SSF46785">
    <property type="entry name" value="Winged helix' DNA-binding domain"/>
    <property type="match status" value="1"/>
</dbReference>
<dbReference type="PANTHER" id="PTHR13937">
    <property type="entry name" value="EUKARYOTIC TRANSLATION INITATION FACTOR 3, SUBUNIT 8 EIF3S8 -RELATED"/>
    <property type="match status" value="1"/>
</dbReference>
<dbReference type="OrthoDB" id="29647at2759"/>
<evidence type="ECO:0000259" key="4">
    <source>
        <dbReference type="PROSITE" id="PS50250"/>
    </source>
</evidence>
<comment type="caution">
    <text evidence="5">The sequence shown here is derived from an EMBL/GenBank/DDBJ whole genome shotgun (WGS) entry which is preliminary data.</text>
</comment>
<dbReference type="Proteomes" id="UP000325081">
    <property type="component" value="Unassembled WGS sequence"/>
</dbReference>
<evidence type="ECO:0000313" key="6">
    <source>
        <dbReference type="Proteomes" id="UP000325081"/>
    </source>
</evidence>
<gene>
    <name evidence="5" type="ORF">STAS_02764</name>
</gene>
<sequence length="246" mass="27640">MVSRKDKMMEKQLKDPSQITWDIVNNKLKEVVAARGKKGTGRMELVEQLTFLTRVAKTEVEILFSVVTVQFDVNSSLSGHMPFNVRAQLATDTGYPDSSLHIWRLLRNKDHVLAMLKAKMKEEALRTHLLTYSYDSISLDHLSKMFDLSEAQTRSIVSKMMINEELHASWDRLTGCIVFPWRAGVRTGPRGVGAGGRSCCFLAGGRGIMLAGVGEWARVIIGMDREGLAVIRAQGIRHTKQAWVPW</sequence>
<dbReference type="GO" id="GO:0005852">
    <property type="term" value="C:eukaryotic translation initiation factor 3 complex"/>
    <property type="evidence" value="ECO:0007669"/>
    <property type="project" value="InterPro"/>
</dbReference>
<evidence type="ECO:0000256" key="3">
    <source>
        <dbReference type="ARBA" id="ARBA00022917"/>
    </source>
</evidence>
<dbReference type="PANTHER" id="PTHR13937:SF0">
    <property type="entry name" value="EUKARYOTIC TRANSLATION INITIATION FACTOR 3 SUBUNIT C-RELATED"/>
    <property type="match status" value="1"/>
</dbReference>
<organism evidence="5 6">
    <name type="scientific">Striga asiatica</name>
    <name type="common">Asiatic witchweed</name>
    <name type="synonym">Buchnera asiatica</name>
    <dbReference type="NCBI Taxonomy" id="4170"/>
    <lineage>
        <taxon>Eukaryota</taxon>
        <taxon>Viridiplantae</taxon>
        <taxon>Streptophyta</taxon>
        <taxon>Embryophyta</taxon>
        <taxon>Tracheophyta</taxon>
        <taxon>Spermatophyta</taxon>
        <taxon>Magnoliopsida</taxon>
        <taxon>eudicotyledons</taxon>
        <taxon>Gunneridae</taxon>
        <taxon>Pentapetalae</taxon>
        <taxon>asterids</taxon>
        <taxon>lamiids</taxon>
        <taxon>Lamiales</taxon>
        <taxon>Orobanchaceae</taxon>
        <taxon>Buchnereae</taxon>
        <taxon>Striga</taxon>
    </lineage>
</organism>
<dbReference type="Gene3D" id="1.10.10.10">
    <property type="entry name" value="Winged helix-like DNA-binding domain superfamily/Winged helix DNA-binding domain"/>
    <property type="match status" value="1"/>
</dbReference>
<name>A0A5A7P2L8_STRAF</name>
<evidence type="ECO:0000313" key="5">
    <source>
        <dbReference type="EMBL" id="GER27073.1"/>
    </source>
</evidence>
<reference evidence="6" key="1">
    <citation type="journal article" date="2019" name="Curr. Biol.">
        <title>Genome Sequence of Striga asiatica Provides Insight into the Evolution of Plant Parasitism.</title>
        <authorList>
            <person name="Yoshida S."/>
            <person name="Kim S."/>
            <person name="Wafula E.K."/>
            <person name="Tanskanen J."/>
            <person name="Kim Y.M."/>
            <person name="Honaas L."/>
            <person name="Yang Z."/>
            <person name="Spallek T."/>
            <person name="Conn C.E."/>
            <person name="Ichihashi Y."/>
            <person name="Cheong K."/>
            <person name="Cui S."/>
            <person name="Der J.P."/>
            <person name="Gundlach H."/>
            <person name="Jiao Y."/>
            <person name="Hori C."/>
            <person name="Ishida J.K."/>
            <person name="Kasahara H."/>
            <person name="Kiba T."/>
            <person name="Kim M.S."/>
            <person name="Koo N."/>
            <person name="Laohavisit A."/>
            <person name="Lee Y.H."/>
            <person name="Lumba S."/>
            <person name="McCourt P."/>
            <person name="Mortimer J.C."/>
            <person name="Mutuku J.M."/>
            <person name="Nomura T."/>
            <person name="Sasaki-Sekimoto Y."/>
            <person name="Seto Y."/>
            <person name="Wang Y."/>
            <person name="Wakatake T."/>
            <person name="Sakakibara H."/>
            <person name="Demura T."/>
            <person name="Yamaguchi S."/>
            <person name="Yoneyama K."/>
            <person name="Manabe R.I."/>
            <person name="Nelson D.C."/>
            <person name="Schulman A.H."/>
            <person name="Timko M.P."/>
            <person name="dePamphilis C.W."/>
            <person name="Choi D."/>
            <person name="Shirasu K."/>
        </authorList>
    </citation>
    <scope>NUCLEOTIDE SEQUENCE [LARGE SCALE GENOMIC DNA]</scope>
    <source>
        <strain evidence="6">cv. UVA1</strain>
    </source>
</reference>
<keyword evidence="3" id="KW-0648">Protein biosynthesis</keyword>
<dbReference type="InterPro" id="IPR036390">
    <property type="entry name" value="WH_DNA-bd_sf"/>
</dbReference>
<dbReference type="InterPro" id="IPR036388">
    <property type="entry name" value="WH-like_DNA-bd_sf"/>
</dbReference>
<evidence type="ECO:0000256" key="1">
    <source>
        <dbReference type="ARBA" id="ARBA00022490"/>
    </source>
</evidence>
<dbReference type="Pfam" id="PF05470">
    <property type="entry name" value="eIF-3c_N"/>
    <property type="match status" value="1"/>
</dbReference>
<dbReference type="AlphaFoldDB" id="A0A5A7P2L8"/>